<evidence type="ECO:0000313" key="2">
    <source>
        <dbReference type="EMBL" id="KIW48770.1"/>
    </source>
</evidence>
<evidence type="ECO:0000313" key="3">
    <source>
        <dbReference type="Proteomes" id="UP000053342"/>
    </source>
</evidence>
<sequence length="341" mass="37038">MLIRTHITSPKNTIMPSVLLIGATGLVGARLAADIKKAHPDWPLTAFYRNKTVDDYFKNTAKVDRIVHGSFSDTDLVRSLSKEHDIVINAATSFDGSVVDLIISGMEERPESNKGTLIHLSGTGNFIDFGTTGNFNPESKVWNDDNVEDIKLVNKNMFNGPTDVPVLEAGQRGKIVTYIVCLAVTYGQNVLGPKANLGVGYMIFTGLAKGLGFVPYIGEGTGLVSTLHVEDAIPFITKIVGVAGTEKPQGSAYERYYILHGERLAWKDFTAALAPVLYAKGQISSPEPKKVTVDEAGEGEEKHLLAGNMLVKGDRAARMGFKPTHESMLTAMKKDLSEHDF</sequence>
<dbReference type="STRING" id="215243.A0A0D2E1V1"/>
<dbReference type="AlphaFoldDB" id="A0A0D2E1V1"/>
<dbReference type="SUPFAM" id="SSF51735">
    <property type="entry name" value="NAD(P)-binding Rossmann-fold domains"/>
    <property type="match status" value="1"/>
</dbReference>
<dbReference type="Proteomes" id="UP000053342">
    <property type="component" value="Unassembled WGS sequence"/>
</dbReference>
<dbReference type="VEuPathDB" id="FungiDB:PV06_01336"/>
<dbReference type="EMBL" id="KN847332">
    <property type="protein sequence ID" value="KIW48770.1"/>
    <property type="molecule type" value="Genomic_DNA"/>
</dbReference>
<dbReference type="PANTHER" id="PTHR48079">
    <property type="entry name" value="PROTEIN YEEZ"/>
    <property type="match status" value="1"/>
</dbReference>
<proteinExistence type="predicted"/>
<gene>
    <name evidence="2" type="ORF">PV06_01336</name>
</gene>
<accession>A0A0D2E1V1</accession>
<dbReference type="InterPro" id="IPR016040">
    <property type="entry name" value="NAD(P)-bd_dom"/>
</dbReference>
<keyword evidence="3" id="KW-1185">Reference proteome</keyword>
<dbReference type="Gene3D" id="3.40.50.720">
    <property type="entry name" value="NAD(P)-binding Rossmann-like Domain"/>
    <property type="match status" value="2"/>
</dbReference>
<dbReference type="PANTHER" id="PTHR48079:SF6">
    <property type="entry name" value="NAD(P)-BINDING DOMAIN-CONTAINING PROTEIN-RELATED"/>
    <property type="match status" value="1"/>
</dbReference>
<dbReference type="OrthoDB" id="10262413at2759"/>
<dbReference type="RefSeq" id="XP_016268986.1">
    <property type="nucleotide sequence ID" value="XM_016401933.1"/>
</dbReference>
<dbReference type="InterPro" id="IPR051783">
    <property type="entry name" value="NAD(P)-dependent_oxidoreduct"/>
</dbReference>
<dbReference type="Pfam" id="PF13460">
    <property type="entry name" value="NAD_binding_10"/>
    <property type="match status" value="1"/>
</dbReference>
<dbReference type="InterPro" id="IPR036291">
    <property type="entry name" value="NAD(P)-bd_dom_sf"/>
</dbReference>
<feature type="domain" description="NAD(P)-binding" evidence="1">
    <location>
        <begin position="22"/>
        <end position="107"/>
    </location>
</feature>
<dbReference type="GeneID" id="27353410"/>
<organism evidence="2 3">
    <name type="scientific">Exophiala oligosperma</name>
    <dbReference type="NCBI Taxonomy" id="215243"/>
    <lineage>
        <taxon>Eukaryota</taxon>
        <taxon>Fungi</taxon>
        <taxon>Dikarya</taxon>
        <taxon>Ascomycota</taxon>
        <taxon>Pezizomycotina</taxon>
        <taxon>Eurotiomycetes</taxon>
        <taxon>Chaetothyriomycetidae</taxon>
        <taxon>Chaetothyriales</taxon>
        <taxon>Herpotrichiellaceae</taxon>
        <taxon>Exophiala</taxon>
    </lineage>
</organism>
<protein>
    <recommendedName>
        <fullName evidence="1">NAD(P)-binding domain-containing protein</fullName>
    </recommendedName>
</protein>
<dbReference type="GO" id="GO:0004029">
    <property type="term" value="F:aldehyde dehydrogenase (NAD+) activity"/>
    <property type="evidence" value="ECO:0007669"/>
    <property type="project" value="TreeGrafter"/>
</dbReference>
<name>A0A0D2E1V1_9EURO</name>
<evidence type="ECO:0000259" key="1">
    <source>
        <dbReference type="Pfam" id="PF13460"/>
    </source>
</evidence>
<dbReference type="GO" id="GO:0005737">
    <property type="term" value="C:cytoplasm"/>
    <property type="evidence" value="ECO:0007669"/>
    <property type="project" value="TreeGrafter"/>
</dbReference>
<reference evidence="2 3" key="1">
    <citation type="submission" date="2015-01" db="EMBL/GenBank/DDBJ databases">
        <title>The Genome Sequence of Exophiala oligosperma CBS72588.</title>
        <authorList>
            <consortium name="The Broad Institute Genomics Platform"/>
            <person name="Cuomo C."/>
            <person name="de Hoog S."/>
            <person name="Gorbushina A."/>
            <person name="Stielow B."/>
            <person name="Teixiera M."/>
            <person name="Abouelleil A."/>
            <person name="Chapman S.B."/>
            <person name="Priest M."/>
            <person name="Young S.K."/>
            <person name="Wortman J."/>
            <person name="Nusbaum C."/>
            <person name="Birren B."/>
        </authorList>
    </citation>
    <scope>NUCLEOTIDE SEQUENCE [LARGE SCALE GENOMIC DNA]</scope>
    <source>
        <strain evidence="2 3">CBS 72588</strain>
    </source>
</reference>